<evidence type="ECO:0000313" key="6">
    <source>
        <dbReference type="EMBL" id="SVB59893.1"/>
    </source>
</evidence>
<feature type="domain" description="4Fe-4S ferredoxin-type" evidence="5">
    <location>
        <begin position="30"/>
        <end position="63"/>
    </location>
</feature>
<keyword evidence="2" id="KW-0285">Flavoprotein</keyword>
<keyword evidence="4" id="KW-0560">Oxidoreductase</keyword>
<organism evidence="6">
    <name type="scientific">marine metagenome</name>
    <dbReference type="NCBI Taxonomy" id="408172"/>
    <lineage>
        <taxon>unclassified sequences</taxon>
        <taxon>metagenomes</taxon>
        <taxon>ecological metagenomes</taxon>
    </lineage>
</organism>
<sequence>MSDDTSSKHALSPNRLEKQFSDYKPLYSAAEALIEANRCLNCYDAPCISACPTGIDIPAFIKKISTENIIGSAKVIF</sequence>
<evidence type="ECO:0000256" key="3">
    <source>
        <dbReference type="ARBA" id="ARBA00022643"/>
    </source>
</evidence>
<evidence type="ECO:0000256" key="2">
    <source>
        <dbReference type="ARBA" id="ARBA00022630"/>
    </source>
</evidence>
<evidence type="ECO:0000256" key="4">
    <source>
        <dbReference type="ARBA" id="ARBA00023002"/>
    </source>
</evidence>
<dbReference type="Gene3D" id="1.10.1060.10">
    <property type="entry name" value="Alpha-helical ferredoxin"/>
    <property type="match status" value="1"/>
</dbReference>
<feature type="non-terminal residue" evidence="6">
    <location>
        <position position="77"/>
    </location>
</feature>
<reference evidence="6" key="1">
    <citation type="submission" date="2018-05" db="EMBL/GenBank/DDBJ databases">
        <authorList>
            <person name="Lanie J.A."/>
            <person name="Ng W.-L."/>
            <person name="Kazmierczak K.M."/>
            <person name="Andrzejewski T.M."/>
            <person name="Davidsen T.M."/>
            <person name="Wayne K.J."/>
            <person name="Tettelin H."/>
            <person name="Glass J.I."/>
            <person name="Rusch D."/>
            <person name="Podicherti R."/>
            <person name="Tsui H.-C.T."/>
            <person name="Winkler M.E."/>
        </authorList>
    </citation>
    <scope>NUCLEOTIDE SEQUENCE</scope>
</reference>
<evidence type="ECO:0000259" key="5">
    <source>
        <dbReference type="PROSITE" id="PS51379"/>
    </source>
</evidence>
<dbReference type="AlphaFoldDB" id="A0A382FCF0"/>
<accession>A0A382FCF0</accession>
<evidence type="ECO:0000256" key="1">
    <source>
        <dbReference type="ARBA" id="ARBA00001917"/>
    </source>
</evidence>
<name>A0A382FCF0_9ZZZZ</name>
<dbReference type="SUPFAM" id="SSF46548">
    <property type="entry name" value="alpha-helical ferredoxin"/>
    <property type="match status" value="1"/>
</dbReference>
<comment type="cofactor">
    <cofactor evidence="1">
        <name>FMN</name>
        <dbReference type="ChEBI" id="CHEBI:58210"/>
    </cofactor>
</comment>
<dbReference type="PANTHER" id="PTHR43073:SF2">
    <property type="entry name" value="DIHYDROPYRIMIDINE DEHYDROGENASE [NADP(+)]"/>
    <property type="match status" value="1"/>
</dbReference>
<dbReference type="Pfam" id="PF14691">
    <property type="entry name" value="Fer4_20"/>
    <property type="match status" value="1"/>
</dbReference>
<keyword evidence="3" id="KW-0288">FMN</keyword>
<proteinExistence type="predicted"/>
<gene>
    <name evidence="6" type="ORF">METZ01_LOCUS212747</name>
</gene>
<dbReference type="EMBL" id="UINC01048846">
    <property type="protein sequence ID" value="SVB59893.1"/>
    <property type="molecule type" value="Genomic_DNA"/>
</dbReference>
<dbReference type="GO" id="GO:0016491">
    <property type="term" value="F:oxidoreductase activity"/>
    <property type="evidence" value="ECO:0007669"/>
    <property type="project" value="UniProtKB-KW"/>
</dbReference>
<dbReference type="PROSITE" id="PS51379">
    <property type="entry name" value="4FE4S_FER_2"/>
    <property type="match status" value="1"/>
</dbReference>
<dbReference type="InterPro" id="IPR017896">
    <property type="entry name" value="4Fe4S_Fe-S-bd"/>
</dbReference>
<protein>
    <recommendedName>
        <fullName evidence="5">4Fe-4S ferredoxin-type domain-containing protein</fullName>
    </recommendedName>
</protein>
<dbReference type="GO" id="GO:0051536">
    <property type="term" value="F:iron-sulfur cluster binding"/>
    <property type="evidence" value="ECO:0007669"/>
    <property type="project" value="InterPro"/>
</dbReference>
<dbReference type="InterPro" id="IPR009051">
    <property type="entry name" value="Helical_ferredxn"/>
</dbReference>
<dbReference type="InterPro" id="IPR028261">
    <property type="entry name" value="DPD_II"/>
</dbReference>
<dbReference type="PANTHER" id="PTHR43073">
    <property type="entry name" value="DIHYDROPYRIMIDINE DEHYDROGENASE [NADP(+)]"/>
    <property type="match status" value="1"/>
</dbReference>